<name>Q7G236_ORYSJ</name>
<proteinExistence type="predicted"/>
<accession>Q7G236</accession>
<gene>
    <name evidence="1" type="ordered locus">LOC_Os10g38070</name>
</gene>
<reference evidence="2" key="1">
    <citation type="journal article" date="2005" name="Nature">
        <title>The map-based sequence of the rice genome.</title>
        <authorList>
            <consortium name="International rice genome sequencing project (IRGSP)"/>
            <person name="Matsumoto T."/>
            <person name="Wu J."/>
            <person name="Kanamori H."/>
            <person name="Katayose Y."/>
            <person name="Fujisawa M."/>
            <person name="Namiki N."/>
            <person name="Mizuno H."/>
            <person name="Yamamoto K."/>
            <person name="Antonio B.A."/>
            <person name="Baba T."/>
            <person name="Sakata K."/>
            <person name="Nagamura Y."/>
            <person name="Aoki H."/>
            <person name="Arikawa K."/>
            <person name="Arita K."/>
            <person name="Bito T."/>
            <person name="Chiden Y."/>
            <person name="Fujitsuka N."/>
            <person name="Fukunaka R."/>
            <person name="Hamada M."/>
            <person name="Harada C."/>
            <person name="Hayashi A."/>
            <person name="Hijishita S."/>
            <person name="Honda M."/>
            <person name="Hosokawa S."/>
            <person name="Ichikawa Y."/>
            <person name="Idonuma A."/>
            <person name="Iijima M."/>
            <person name="Ikeda M."/>
            <person name="Ikeno M."/>
            <person name="Ito K."/>
            <person name="Ito S."/>
            <person name="Ito T."/>
            <person name="Ito Y."/>
            <person name="Ito Y."/>
            <person name="Iwabuchi A."/>
            <person name="Kamiya K."/>
            <person name="Karasawa W."/>
            <person name="Kurita K."/>
            <person name="Katagiri S."/>
            <person name="Kikuta A."/>
            <person name="Kobayashi H."/>
            <person name="Kobayashi N."/>
            <person name="Machita K."/>
            <person name="Maehara T."/>
            <person name="Masukawa M."/>
            <person name="Mizubayashi T."/>
            <person name="Mukai Y."/>
            <person name="Nagasaki H."/>
            <person name="Nagata Y."/>
            <person name="Naito S."/>
            <person name="Nakashima M."/>
            <person name="Nakama Y."/>
            <person name="Nakamichi Y."/>
            <person name="Nakamura M."/>
            <person name="Meguro A."/>
            <person name="Negishi M."/>
            <person name="Ohta I."/>
            <person name="Ohta T."/>
            <person name="Okamoto M."/>
            <person name="Ono N."/>
            <person name="Saji S."/>
            <person name="Sakaguchi M."/>
            <person name="Sakai K."/>
            <person name="Shibata M."/>
            <person name="Shimokawa T."/>
            <person name="Song J."/>
            <person name="Takazaki Y."/>
            <person name="Terasawa K."/>
            <person name="Tsugane M."/>
            <person name="Tsuji K."/>
            <person name="Ueda S."/>
            <person name="Waki K."/>
            <person name="Yamagata H."/>
            <person name="Yamamoto M."/>
            <person name="Yamamoto S."/>
            <person name="Yamane H."/>
            <person name="Yoshiki S."/>
            <person name="Yoshihara R."/>
            <person name="Yukawa K."/>
            <person name="Zhong H."/>
            <person name="Yano M."/>
            <person name="Yuan Q."/>
            <person name="Ouyang S."/>
            <person name="Liu J."/>
            <person name="Jones K.M."/>
            <person name="Gansberger K."/>
            <person name="Moffat K."/>
            <person name="Hill J."/>
            <person name="Bera J."/>
            <person name="Fadrosh D."/>
            <person name="Jin S."/>
            <person name="Johri S."/>
            <person name="Kim M."/>
            <person name="Overton L."/>
            <person name="Reardon M."/>
            <person name="Tsitrin T."/>
            <person name="Vuong H."/>
            <person name="Weaver B."/>
            <person name="Ciecko A."/>
            <person name="Tallon L."/>
            <person name="Jackson J."/>
            <person name="Pai G."/>
            <person name="Aken S.V."/>
            <person name="Utterback T."/>
            <person name="Reidmuller S."/>
            <person name="Feldblyum T."/>
            <person name="Hsiao J."/>
            <person name="Zismann V."/>
            <person name="Iobst S."/>
            <person name="de Vazeille A.R."/>
            <person name="Buell C.R."/>
            <person name="Ying K."/>
            <person name="Li Y."/>
            <person name="Lu T."/>
            <person name="Huang Y."/>
            <person name="Zhao Q."/>
            <person name="Feng Q."/>
            <person name="Zhang L."/>
            <person name="Zhu J."/>
            <person name="Weng Q."/>
            <person name="Mu J."/>
            <person name="Lu Y."/>
            <person name="Fan D."/>
            <person name="Liu Y."/>
            <person name="Guan J."/>
            <person name="Zhang Y."/>
            <person name="Yu S."/>
            <person name="Liu X."/>
            <person name="Zhang Y."/>
            <person name="Hong G."/>
            <person name="Han B."/>
            <person name="Choisne N."/>
            <person name="Demange N."/>
            <person name="Orjeda G."/>
            <person name="Samain S."/>
            <person name="Cattolico L."/>
            <person name="Pelletier E."/>
            <person name="Couloux A."/>
            <person name="Segurens B."/>
            <person name="Wincker P."/>
            <person name="D'Hont A."/>
            <person name="Scarpelli C."/>
            <person name="Weissenbach J."/>
            <person name="Salanoubat M."/>
            <person name="Quetier F."/>
            <person name="Yu Y."/>
            <person name="Kim H.R."/>
            <person name="Rambo T."/>
            <person name="Currie J."/>
            <person name="Collura K."/>
            <person name="Luo M."/>
            <person name="Yang T."/>
            <person name="Ammiraju J.S.S."/>
            <person name="Engler F."/>
            <person name="Soderlund C."/>
            <person name="Wing R.A."/>
            <person name="Palmer L.E."/>
            <person name="de la Bastide M."/>
            <person name="Spiegel L."/>
            <person name="Nascimento L."/>
            <person name="Zutavern T."/>
            <person name="O'Shaughnessy A."/>
            <person name="Dike S."/>
            <person name="Dedhia N."/>
            <person name="Preston R."/>
            <person name="Balija V."/>
            <person name="McCombie W.R."/>
            <person name="Chow T."/>
            <person name="Chen H."/>
            <person name="Chung M."/>
            <person name="Chen C."/>
            <person name="Shaw J."/>
            <person name="Wu H."/>
            <person name="Hsiao K."/>
            <person name="Chao Y."/>
            <person name="Chu M."/>
            <person name="Cheng C."/>
            <person name="Hour A."/>
            <person name="Lee P."/>
            <person name="Lin S."/>
            <person name="Lin Y."/>
            <person name="Liou J."/>
            <person name="Liu S."/>
            <person name="Hsing Y."/>
            <person name="Raghuvanshi S."/>
            <person name="Mohanty A."/>
            <person name="Bharti A.K."/>
            <person name="Gaur A."/>
            <person name="Gupta V."/>
            <person name="Kumar D."/>
            <person name="Ravi V."/>
            <person name="Vij S."/>
            <person name="Kapur A."/>
            <person name="Khurana P."/>
            <person name="Khurana P."/>
            <person name="Khurana J.P."/>
            <person name="Tyagi A.K."/>
            <person name="Gaikwad K."/>
            <person name="Singh A."/>
            <person name="Dalal V."/>
            <person name="Srivastava S."/>
            <person name="Dixit A."/>
            <person name="Pal A.K."/>
            <person name="Ghazi I.A."/>
            <person name="Yadav M."/>
            <person name="Pandit A."/>
            <person name="Bhargava A."/>
            <person name="Sureshbabu K."/>
            <person name="Batra K."/>
            <person name="Sharma T.R."/>
            <person name="Mohapatra T."/>
            <person name="Singh N.K."/>
            <person name="Messing J."/>
            <person name="Nelson A.B."/>
            <person name="Fuks G."/>
            <person name="Kavchok S."/>
            <person name="Keizer G."/>
            <person name="Linton E."/>
            <person name="Llaca V."/>
            <person name="Song R."/>
            <person name="Tanyolac B."/>
            <person name="Young S."/>
            <person name="Ho-Il K."/>
            <person name="Hahn J.H."/>
            <person name="Sangsakoo G."/>
            <person name="Vanavichit A."/>
            <person name="de Mattos Luiz.A.T."/>
            <person name="Zimmer P.D."/>
            <person name="Malone G."/>
            <person name="Dellagostin O."/>
            <person name="de Oliveira A.C."/>
            <person name="Bevan M."/>
            <person name="Bancroft I."/>
            <person name="Minx P."/>
            <person name="Cordum H."/>
            <person name="Wilson R."/>
            <person name="Cheng Z."/>
            <person name="Jin W."/>
            <person name="Jiang J."/>
            <person name="Leong S.A."/>
            <person name="Iwama H."/>
            <person name="Gojobori T."/>
            <person name="Itoh T."/>
            <person name="Niimura Y."/>
            <person name="Fujii Y."/>
            <person name="Habara T."/>
            <person name="Sakai H."/>
            <person name="Sato Y."/>
            <person name="Wilson G."/>
            <person name="Kumar K."/>
            <person name="McCouch S."/>
            <person name="Juretic N."/>
            <person name="Hoen D."/>
            <person name="Wright S."/>
            <person name="Bruskiewich R."/>
            <person name="Bureau T."/>
            <person name="Miyao A."/>
            <person name="Hirochika H."/>
            <person name="Nishikawa T."/>
            <person name="Kadowaki K."/>
            <person name="Sugiura M."/>
            <person name="Burr B."/>
            <person name="Sasaki T."/>
        </authorList>
    </citation>
    <scope>NUCLEOTIDE SEQUENCE [LARGE SCALE GENOMIC DNA]</scope>
    <source>
        <strain evidence="2">cv. Nipponbare</strain>
    </source>
</reference>
<protein>
    <submittedName>
        <fullName evidence="1">Uncharacterized protein</fullName>
    </submittedName>
</protein>
<organism evidence="1 2">
    <name type="scientific">Oryza sativa subsp. japonica</name>
    <name type="common">Rice</name>
    <dbReference type="NCBI Taxonomy" id="39947"/>
    <lineage>
        <taxon>Eukaryota</taxon>
        <taxon>Viridiplantae</taxon>
        <taxon>Streptophyta</taxon>
        <taxon>Embryophyta</taxon>
        <taxon>Tracheophyta</taxon>
        <taxon>Spermatophyta</taxon>
        <taxon>Magnoliopsida</taxon>
        <taxon>Liliopsida</taxon>
        <taxon>Poales</taxon>
        <taxon>Poaceae</taxon>
        <taxon>BOP clade</taxon>
        <taxon>Oryzoideae</taxon>
        <taxon>Oryzeae</taxon>
        <taxon>Oryzinae</taxon>
        <taxon>Oryza</taxon>
        <taxon>Oryza sativa</taxon>
    </lineage>
</organism>
<reference evidence="2" key="2">
    <citation type="journal article" date="2008" name="Nucleic Acids Res.">
        <title>The rice annotation project database (RAP-DB): 2008 update.</title>
        <authorList>
            <consortium name="The rice annotation project (RAP)"/>
        </authorList>
    </citation>
    <scope>GENOME REANNOTATION</scope>
    <source>
        <strain evidence="2">cv. Nipponbare</strain>
    </source>
</reference>
<dbReference type="Proteomes" id="UP000000763">
    <property type="component" value="Chromosome 10"/>
</dbReference>
<dbReference type="AlphaFoldDB" id="Q7G236"/>
<evidence type="ECO:0000313" key="1">
    <source>
        <dbReference type="EMBL" id="AAO00700.1"/>
    </source>
</evidence>
<sequence>MSLPKQEWLANVSVETIKLLFLKQSNCTRTNENIEHGGLTKAADIFPSATIRIFKNSRWSTCLAESKQHTSAKEIDKLKRGRIRFQIVVLPATILQYYLLQARIMEKSLMKAFRQSNLRMLMTDAKMPSIILTGDPRSSLPIRRLSQAIIVCTVQCRQIVPGRIDQQREVIKPSGKGYQWKGDRSPRSR</sequence>
<dbReference type="EMBL" id="AC078894">
    <property type="protein sequence ID" value="AAO00700.1"/>
    <property type="molecule type" value="Genomic_DNA"/>
</dbReference>
<evidence type="ECO:0000313" key="2">
    <source>
        <dbReference type="Proteomes" id="UP000000763"/>
    </source>
</evidence>